<evidence type="ECO:0000313" key="6">
    <source>
        <dbReference type="Proteomes" id="UP001219956"/>
    </source>
</evidence>
<gene>
    <name evidence="5" type="ORF">PQU95_14210</name>
</gene>
<reference evidence="5 6" key="1">
    <citation type="submission" date="2023-01" db="EMBL/GenBank/DDBJ databases">
        <title>Novel species of the genus Vogesella isolated from rivers.</title>
        <authorList>
            <person name="Lu H."/>
        </authorList>
    </citation>
    <scope>NUCLEOTIDE SEQUENCE [LARGE SCALE GENOMIC DNA]</scope>
    <source>
        <strain evidence="5 6">DC21W</strain>
    </source>
</reference>
<evidence type="ECO:0000313" key="5">
    <source>
        <dbReference type="EMBL" id="MDC7718362.1"/>
    </source>
</evidence>
<evidence type="ECO:0000256" key="1">
    <source>
        <dbReference type="ARBA" id="ARBA00001946"/>
    </source>
</evidence>
<evidence type="ECO:0000256" key="3">
    <source>
        <dbReference type="ARBA" id="ARBA00022842"/>
    </source>
</evidence>
<dbReference type="PANTHER" id="PTHR43046:SF12">
    <property type="entry name" value="GDP-MANNOSE MANNOSYL HYDROLASE"/>
    <property type="match status" value="1"/>
</dbReference>
<protein>
    <submittedName>
        <fullName evidence="5">NUDIX domain-containing protein</fullName>
    </submittedName>
</protein>
<accession>A0ABT5J0K5</accession>
<organism evidence="5 6">
    <name type="scientific">Vogesella aquatica</name>
    <dbReference type="NCBI Taxonomy" id="2984206"/>
    <lineage>
        <taxon>Bacteria</taxon>
        <taxon>Pseudomonadati</taxon>
        <taxon>Pseudomonadota</taxon>
        <taxon>Betaproteobacteria</taxon>
        <taxon>Neisseriales</taxon>
        <taxon>Chromobacteriaceae</taxon>
        <taxon>Vogesella</taxon>
    </lineage>
</organism>
<dbReference type="PANTHER" id="PTHR43046">
    <property type="entry name" value="GDP-MANNOSE MANNOSYL HYDROLASE"/>
    <property type="match status" value="1"/>
</dbReference>
<dbReference type="RefSeq" id="WP_272752611.1">
    <property type="nucleotide sequence ID" value="NZ_JAQQLF010000019.1"/>
</dbReference>
<evidence type="ECO:0000259" key="4">
    <source>
        <dbReference type="PROSITE" id="PS51462"/>
    </source>
</evidence>
<dbReference type="InterPro" id="IPR000086">
    <property type="entry name" value="NUDIX_hydrolase_dom"/>
</dbReference>
<comment type="caution">
    <text evidence="5">The sequence shown here is derived from an EMBL/GenBank/DDBJ whole genome shotgun (WGS) entry which is preliminary data.</text>
</comment>
<evidence type="ECO:0000256" key="2">
    <source>
        <dbReference type="ARBA" id="ARBA00022801"/>
    </source>
</evidence>
<dbReference type="InterPro" id="IPR015797">
    <property type="entry name" value="NUDIX_hydrolase-like_dom_sf"/>
</dbReference>
<dbReference type="SUPFAM" id="SSF55811">
    <property type="entry name" value="Nudix"/>
    <property type="match status" value="1"/>
</dbReference>
<feature type="domain" description="Nudix hydrolase" evidence="4">
    <location>
        <begin position="8"/>
        <end position="151"/>
    </location>
</feature>
<comment type="cofactor">
    <cofactor evidence="1">
        <name>Mg(2+)</name>
        <dbReference type="ChEBI" id="CHEBI:18420"/>
    </cofactor>
</comment>
<dbReference type="Proteomes" id="UP001219956">
    <property type="component" value="Unassembled WGS sequence"/>
</dbReference>
<dbReference type="Gene3D" id="3.90.79.10">
    <property type="entry name" value="Nucleoside Triphosphate Pyrophosphohydrolase"/>
    <property type="match status" value="1"/>
</dbReference>
<keyword evidence="6" id="KW-1185">Reference proteome</keyword>
<name>A0ABT5J0K5_9NEIS</name>
<sequence>MSRHAALPVRVAARLLLRDPDGRVLLFPYRPPALGGRIVYWFTPGGGVHAGESLADAACRECLEETGYALADPGEPLARRQFAMRLPDGGEVWADEYYFHVRVGRIALQQDGWSVQERASMGQGRWFDAAALAHPPQPVFPEHLPAMLAAADARDALAAPPDVRDGDTLVPKK</sequence>
<dbReference type="CDD" id="cd04685">
    <property type="entry name" value="NUDIX_Hydrolase"/>
    <property type="match status" value="1"/>
</dbReference>
<dbReference type="Pfam" id="PF00293">
    <property type="entry name" value="NUDIX"/>
    <property type="match status" value="1"/>
</dbReference>
<proteinExistence type="predicted"/>
<keyword evidence="2" id="KW-0378">Hydrolase</keyword>
<keyword evidence="3" id="KW-0460">Magnesium</keyword>
<dbReference type="PROSITE" id="PS51462">
    <property type="entry name" value="NUDIX"/>
    <property type="match status" value="1"/>
</dbReference>
<dbReference type="EMBL" id="JAQQLF010000019">
    <property type="protein sequence ID" value="MDC7718362.1"/>
    <property type="molecule type" value="Genomic_DNA"/>
</dbReference>